<organism evidence="1 2">
    <name type="scientific">Brassica napus</name>
    <name type="common">Rape</name>
    <dbReference type="NCBI Taxonomy" id="3708"/>
    <lineage>
        <taxon>Eukaryota</taxon>
        <taxon>Viridiplantae</taxon>
        <taxon>Streptophyta</taxon>
        <taxon>Embryophyta</taxon>
        <taxon>Tracheophyta</taxon>
        <taxon>Spermatophyta</taxon>
        <taxon>Magnoliopsida</taxon>
        <taxon>eudicotyledons</taxon>
        <taxon>Gunneridae</taxon>
        <taxon>Pentapetalae</taxon>
        <taxon>rosids</taxon>
        <taxon>malvids</taxon>
        <taxon>Brassicales</taxon>
        <taxon>Brassicaceae</taxon>
        <taxon>Brassiceae</taxon>
        <taxon>Brassica</taxon>
    </lineage>
</organism>
<dbReference type="Gramene" id="CDY29097">
    <property type="protein sequence ID" value="CDY29097"/>
    <property type="gene ID" value="GSBRNA2T00041858001"/>
</dbReference>
<gene>
    <name evidence="1" type="primary">BnaC09g18230D</name>
    <name evidence="1" type="ORF">GSBRNA2T00041858001</name>
</gene>
<name>A0A078GVF5_BRANA</name>
<evidence type="ECO:0000313" key="1">
    <source>
        <dbReference type="EMBL" id="CDY29097.1"/>
    </source>
</evidence>
<protein>
    <submittedName>
        <fullName evidence="1">BnaC09g18230D protein</fullName>
    </submittedName>
</protein>
<reference evidence="1 2" key="1">
    <citation type="journal article" date="2014" name="Science">
        <title>Plant genetics. Early allopolyploid evolution in the post-Neolithic Brassica napus oilseed genome.</title>
        <authorList>
            <person name="Chalhoub B."/>
            <person name="Denoeud F."/>
            <person name="Liu S."/>
            <person name="Parkin I.A."/>
            <person name="Tang H."/>
            <person name="Wang X."/>
            <person name="Chiquet J."/>
            <person name="Belcram H."/>
            <person name="Tong C."/>
            <person name="Samans B."/>
            <person name="Correa M."/>
            <person name="Da Silva C."/>
            <person name="Just J."/>
            <person name="Falentin C."/>
            <person name="Koh C.S."/>
            <person name="Le Clainche I."/>
            <person name="Bernard M."/>
            <person name="Bento P."/>
            <person name="Noel B."/>
            <person name="Labadie K."/>
            <person name="Alberti A."/>
            <person name="Charles M."/>
            <person name="Arnaud D."/>
            <person name="Guo H."/>
            <person name="Daviaud C."/>
            <person name="Alamery S."/>
            <person name="Jabbari K."/>
            <person name="Zhao M."/>
            <person name="Edger P.P."/>
            <person name="Chelaifa H."/>
            <person name="Tack D."/>
            <person name="Lassalle G."/>
            <person name="Mestiri I."/>
            <person name="Schnel N."/>
            <person name="Le Paslier M.C."/>
            <person name="Fan G."/>
            <person name="Renault V."/>
            <person name="Bayer P.E."/>
            <person name="Golicz A.A."/>
            <person name="Manoli S."/>
            <person name="Lee T.H."/>
            <person name="Thi V.H."/>
            <person name="Chalabi S."/>
            <person name="Hu Q."/>
            <person name="Fan C."/>
            <person name="Tollenaere R."/>
            <person name="Lu Y."/>
            <person name="Battail C."/>
            <person name="Shen J."/>
            <person name="Sidebottom C.H."/>
            <person name="Wang X."/>
            <person name="Canaguier A."/>
            <person name="Chauveau A."/>
            <person name="Berard A."/>
            <person name="Deniot G."/>
            <person name="Guan M."/>
            <person name="Liu Z."/>
            <person name="Sun F."/>
            <person name="Lim Y.P."/>
            <person name="Lyons E."/>
            <person name="Town C.D."/>
            <person name="Bancroft I."/>
            <person name="Wang X."/>
            <person name="Meng J."/>
            <person name="Ma J."/>
            <person name="Pires J.C."/>
            <person name="King G.J."/>
            <person name="Brunel D."/>
            <person name="Delourme R."/>
            <person name="Renard M."/>
            <person name="Aury J.M."/>
            <person name="Adams K.L."/>
            <person name="Batley J."/>
            <person name="Snowdon R.J."/>
            <person name="Tost J."/>
            <person name="Edwards D."/>
            <person name="Zhou Y."/>
            <person name="Hua W."/>
            <person name="Sharpe A.G."/>
            <person name="Paterson A.H."/>
            <person name="Guan C."/>
            <person name="Wincker P."/>
        </authorList>
    </citation>
    <scope>NUCLEOTIDE SEQUENCE [LARGE SCALE GENOMIC DNA]</scope>
    <source>
        <strain evidence="2">cv. Darmor-bzh</strain>
    </source>
</reference>
<evidence type="ECO:0000313" key="2">
    <source>
        <dbReference type="Proteomes" id="UP000028999"/>
    </source>
</evidence>
<dbReference type="Proteomes" id="UP000028999">
    <property type="component" value="Unassembled WGS sequence"/>
</dbReference>
<keyword evidence="2" id="KW-1185">Reference proteome</keyword>
<dbReference type="PaxDb" id="3708-A0A078GVF5"/>
<dbReference type="EMBL" id="LK032230">
    <property type="protein sequence ID" value="CDY29097.1"/>
    <property type="molecule type" value="Genomic_DNA"/>
</dbReference>
<sequence length="71" mass="8462">MLNLHNEWNHILHKQGLECFLCFVLDLFHKSNHLKLHSHVTLNLHIVRNQILQKQGLECFLCLVQKLCHLN</sequence>
<dbReference type="AlphaFoldDB" id="A0A078GVF5"/>
<proteinExistence type="predicted"/>
<accession>A0A078GVF5</accession>